<evidence type="ECO:0000256" key="2">
    <source>
        <dbReference type="ARBA" id="ARBA00022801"/>
    </source>
</evidence>
<keyword evidence="2" id="KW-0378">Hydrolase</keyword>
<dbReference type="PANTHER" id="PTHR43782:SF3">
    <property type="entry name" value="ARGINASE"/>
    <property type="match status" value="1"/>
</dbReference>
<dbReference type="Pfam" id="PF00491">
    <property type="entry name" value="Arginase"/>
    <property type="match status" value="1"/>
</dbReference>
<comment type="similarity">
    <text evidence="4">Belongs to the arginase family.</text>
</comment>
<dbReference type="Proteomes" id="UP000635245">
    <property type="component" value="Unassembled WGS sequence"/>
</dbReference>
<dbReference type="RefSeq" id="WP_200320786.1">
    <property type="nucleotide sequence ID" value="NZ_JAENJH010000005.1"/>
</dbReference>
<dbReference type="EMBL" id="JAENJH010000005">
    <property type="protein sequence ID" value="MBK1786841.1"/>
    <property type="molecule type" value="Genomic_DNA"/>
</dbReference>
<dbReference type="InterPro" id="IPR006035">
    <property type="entry name" value="Ureohydrolase"/>
</dbReference>
<dbReference type="SUPFAM" id="SSF52768">
    <property type="entry name" value="Arginase/deacetylase"/>
    <property type="match status" value="1"/>
</dbReference>
<gene>
    <name evidence="5" type="ORF">JHE00_21160</name>
</gene>
<sequence>MVVFAVPQWQGATWDGARERLGAGCRLLAALAADVLGTPVREVPVGATGSSTVDGIANRAALVGNRRAQLAALEDPQGPVLTIGGDCSADLVPLGVARYRYGPGLGAVWFDAHADCNTAATSPSGAFHGMVLRSLLGDGDPGFAASPALERGRAVLVGTRAFDSAERRAVADGLVRHVPAEPAAITGAVTASGDTKVYLHLDLDVLDPAEFGSLAYYHEPGGLSVEQLVAGIESLAAFEVVGACIAECTAARREDVEVLLPVLEAVAGLLA</sequence>
<keyword evidence="1" id="KW-0479">Metal-binding</keyword>
<evidence type="ECO:0000256" key="1">
    <source>
        <dbReference type="ARBA" id="ARBA00022723"/>
    </source>
</evidence>
<dbReference type="AlphaFoldDB" id="A0A934QV07"/>
<reference evidence="5" key="1">
    <citation type="submission" date="2020-12" db="EMBL/GenBank/DDBJ databases">
        <title>Prauserella sp. ASG 168, a novel actinomycete isolated from cave rock.</title>
        <authorList>
            <person name="Suriyachadkun C."/>
        </authorList>
    </citation>
    <scope>NUCLEOTIDE SEQUENCE</scope>
    <source>
        <strain evidence="5">ASG 168</strain>
    </source>
</reference>
<dbReference type="PANTHER" id="PTHR43782">
    <property type="entry name" value="ARGINASE"/>
    <property type="match status" value="1"/>
</dbReference>
<comment type="caution">
    <text evidence="5">The sequence shown here is derived from an EMBL/GenBank/DDBJ whole genome shotgun (WGS) entry which is preliminary data.</text>
</comment>
<dbReference type="GO" id="GO:0030145">
    <property type="term" value="F:manganese ion binding"/>
    <property type="evidence" value="ECO:0007669"/>
    <property type="project" value="TreeGrafter"/>
</dbReference>
<name>A0A934QV07_9PSEU</name>
<evidence type="ECO:0000313" key="6">
    <source>
        <dbReference type="Proteomes" id="UP000635245"/>
    </source>
</evidence>
<keyword evidence="3" id="KW-0464">Manganese</keyword>
<dbReference type="GO" id="GO:0005829">
    <property type="term" value="C:cytosol"/>
    <property type="evidence" value="ECO:0007669"/>
    <property type="project" value="TreeGrafter"/>
</dbReference>
<dbReference type="PROSITE" id="PS51409">
    <property type="entry name" value="ARGINASE_2"/>
    <property type="match status" value="1"/>
</dbReference>
<proteinExistence type="inferred from homology"/>
<dbReference type="CDD" id="cd09999">
    <property type="entry name" value="Arginase-like_1"/>
    <property type="match status" value="1"/>
</dbReference>
<dbReference type="PRINTS" id="PR00116">
    <property type="entry name" value="ARGINASE"/>
</dbReference>
<dbReference type="GO" id="GO:0004053">
    <property type="term" value="F:arginase activity"/>
    <property type="evidence" value="ECO:0007669"/>
    <property type="project" value="TreeGrafter"/>
</dbReference>
<protein>
    <submittedName>
        <fullName evidence="5">Arginase family protein</fullName>
    </submittedName>
</protein>
<dbReference type="InterPro" id="IPR023696">
    <property type="entry name" value="Ureohydrolase_dom_sf"/>
</dbReference>
<accession>A0A934QV07</accession>
<keyword evidence="6" id="KW-1185">Reference proteome</keyword>
<organism evidence="5 6">
    <name type="scientific">Prauserella cavernicola</name>
    <dbReference type="NCBI Taxonomy" id="2800127"/>
    <lineage>
        <taxon>Bacteria</taxon>
        <taxon>Bacillati</taxon>
        <taxon>Actinomycetota</taxon>
        <taxon>Actinomycetes</taxon>
        <taxon>Pseudonocardiales</taxon>
        <taxon>Pseudonocardiaceae</taxon>
        <taxon>Prauserella</taxon>
    </lineage>
</organism>
<evidence type="ECO:0000256" key="3">
    <source>
        <dbReference type="ARBA" id="ARBA00023211"/>
    </source>
</evidence>
<dbReference type="Gene3D" id="3.40.800.10">
    <property type="entry name" value="Ureohydrolase domain"/>
    <property type="match status" value="1"/>
</dbReference>
<evidence type="ECO:0000313" key="5">
    <source>
        <dbReference type="EMBL" id="MBK1786841.1"/>
    </source>
</evidence>
<evidence type="ECO:0000256" key="4">
    <source>
        <dbReference type="PROSITE-ProRule" id="PRU00742"/>
    </source>
</evidence>